<dbReference type="Proteomes" id="UP000261257">
    <property type="component" value="Unassembled WGS sequence"/>
</dbReference>
<evidence type="ECO:0000256" key="1">
    <source>
        <dbReference type="SAM" id="Phobius"/>
    </source>
</evidence>
<sequence length="61" mass="6912">MGDVGFQYSVRKLDFKNNYRKDVPVRSLAGASFYVGAGWILCGEVWGGVWSFALGFMWFSH</sequence>
<evidence type="ECO:0000313" key="3">
    <source>
        <dbReference type="EMBL" id="RGL99720.1"/>
    </source>
</evidence>
<keyword evidence="1" id="KW-0812">Transmembrane</keyword>
<reference evidence="2 4" key="1">
    <citation type="submission" date="2015-09" db="EMBL/GenBank/DDBJ databases">
        <authorList>
            <consortium name="Pathogen Informatics"/>
        </authorList>
    </citation>
    <scope>NUCLEOTIDE SEQUENCE [LARGE SCALE GENOMIC DNA]</scope>
    <source>
        <strain evidence="2 4">2789STDY5608850</strain>
    </source>
</reference>
<reference evidence="3 5" key="2">
    <citation type="submission" date="2018-08" db="EMBL/GenBank/DDBJ databases">
        <title>A genome reference for cultivated species of the human gut microbiota.</title>
        <authorList>
            <person name="Zou Y."/>
            <person name="Xue W."/>
            <person name="Luo G."/>
        </authorList>
    </citation>
    <scope>NUCLEOTIDE SEQUENCE [LARGE SCALE GENOMIC DNA]</scope>
    <source>
        <strain evidence="3 5">TF05-11AC</strain>
    </source>
</reference>
<accession>A0A174A9K8</accession>
<evidence type="ECO:0000313" key="4">
    <source>
        <dbReference type="Proteomes" id="UP000095651"/>
    </source>
</evidence>
<keyword evidence="1" id="KW-1133">Transmembrane helix</keyword>
<dbReference type="EMBL" id="QSSQ01000029">
    <property type="protein sequence ID" value="RGL99720.1"/>
    <property type="molecule type" value="Genomic_DNA"/>
</dbReference>
<protein>
    <submittedName>
        <fullName evidence="2">Uncharacterized protein</fullName>
    </submittedName>
</protein>
<feature type="transmembrane region" description="Helical" evidence="1">
    <location>
        <begin position="33"/>
        <end position="59"/>
    </location>
</feature>
<gene>
    <name evidence="3" type="ORF">DXC39_22490</name>
    <name evidence="2" type="ORF">ERS852407_01247</name>
</gene>
<dbReference type="AlphaFoldDB" id="A0A174A9K8"/>
<keyword evidence="1" id="KW-0472">Membrane</keyword>
<name>A0A174A9K8_9FIRM</name>
<evidence type="ECO:0000313" key="5">
    <source>
        <dbReference type="Proteomes" id="UP000261257"/>
    </source>
</evidence>
<evidence type="ECO:0000313" key="2">
    <source>
        <dbReference type="EMBL" id="CUN84490.1"/>
    </source>
</evidence>
<dbReference type="EMBL" id="CYZE01000002">
    <property type="protein sequence ID" value="CUN84490.1"/>
    <property type="molecule type" value="Genomic_DNA"/>
</dbReference>
<dbReference type="Proteomes" id="UP000095651">
    <property type="component" value="Unassembled WGS sequence"/>
</dbReference>
<organism evidence="2 4">
    <name type="scientific">Hungatella hathewayi</name>
    <dbReference type="NCBI Taxonomy" id="154046"/>
    <lineage>
        <taxon>Bacteria</taxon>
        <taxon>Bacillati</taxon>
        <taxon>Bacillota</taxon>
        <taxon>Clostridia</taxon>
        <taxon>Lachnospirales</taxon>
        <taxon>Lachnospiraceae</taxon>
        <taxon>Hungatella</taxon>
    </lineage>
</organism>
<proteinExistence type="predicted"/>